<dbReference type="EMBL" id="SDLV01000018">
    <property type="protein sequence ID" value="THV60486.1"/>
    <property type="molecule type" value="Genomic_DNA"/>
</dbReference>
<keyword evidence="2" id="KW-1185">Reference proteome</keyword>
<accession>A0ABY2R7P0</accession>
<organism evidence="1 2">
    <name type="scientific">Chryseobacterium candidae</name>
    <dbReference type="NCBI Taxonomy" id="1978493"/>
    <lineage>
        <taxon>Bacteria</taxon>
        <taxon>Pseudomonadati</taxon>
        <taxon>Bacteroidota</taxon>
        <taxon>Flavobacteriia</taxon>
        <taxon>Flavobacteriales</taxon>
        <taxon>Weeksellaceae</taxon>
        <taxon>Chryseobacterium group</taxon>
        <taxon>Chryseobacterium</taxon>
    </lineage>
</organism>
<comment type="caution">
    <text evidence="1">The sequence shown here is derived from an EMBL/GenBank/DDBJ whole genome shotgun (WGS) entry which is preliminary data.</text>
</comment>
<evidence type="ECO:0000313" key="1">
    <source>
        <dbReference type="EMBL" id="THV60486.1"/>
    </source>
</evidence>
<dbReference type="Proteomes" id="UP000306038">
    <property type="component" value="Unassembled WGS sequence"/>
</dbReference>
<evidence type="ECO:0000313" key="2">
    <source>
        <dbReference type="Proteomes" id="UP000306038"/>
    </source>
</evidence>
<proteinExistence type="predicted"/>
<dbReference type="RefSeq" id="WP_110367069.1">
    <property type="nucleotide sequence ID" value="NZ_SDLV01000018.1"/>
</dbReference>
<sequence>MKNKLRKIVIDNNEYLYSVTDQLNAETEINTLTLKVFLREHKQTPLIVEFVTFDHYIMGQPLKSGIKLRNKLTNSEDTVNLNEPKYIKQFILLGLKNGWSGVNSIAVQDGLDYLYQLGFEVDQLIFKK</sequence>
<gene>
    <name evidence="1" type="ORF">EK417_09825</name>
</gene>
<protein>
    <submittedName>
        <fullName evidence="1">Uncharacterized protein</fullName>
    </submittedName>
</protein>
<name>A0ABY2R7P0_9FLAO</name>
<reference evidence="1 2" key="1">
    <citation type="submission" date="2019-01" db="EMBL/GenBank/DDBJ databases">
        <authorList>
            <person name="B I."/>
            <person name="Ch S."/>
            <person name="Ch V.R."/>
        </authorList>
    </citation>
    <scope>NUCLEOTIDE SEQUENCE [LARGE SCALE GENOMIC DNA]</scope>
    <source>
        <strain evidence="1 2">JC507</strain>
    </source>
</reference>